<feature type="transmembrane region" description="Helical" evidence="7">
    <location>
        <begin position="55"/>
        <end position="84"/>
    </location>
</feature>
<feature type="transmembrane region" description="Helical" evidence="7">
    <location>
        <begin position="206"/>
        <end position="226"/>
    </location>
</feature>
<proteinExistence type="inferred from homology"/>
<dbReference type="AlphaFoldDB" id="A0A1I0XV27"/>
<dbReference type="PANTHER" id="PTHR30572">
    <property type="entry name" value="MEMBRANE COMPONENT OF TRANSPORTER-RELATED"/>
    <property type="match status" value="1"/>
</dbReference>
<evidence type="ECO:0000256" key="4">
    <source>
        <dbReference type="ARBA" id="ARBA00022989"/>
    </source>
</evidence>
<keyword evidence="4 7" id="KW-1133">Transmembrane helix</keyword>
<feature type="transmembrane region" description="Helical" evidence="7">
    <location>
        <begin position="554"/>
        <end position="579"/>
    </location>
</feature>
<comment type="similarity">
    <text evidence="6">Belongs to the ABC-4 integral membrane protein family.</text>
</comment>
<comment type="subcellular location">
    <subcellularLocation>
        <location evidence="1">Cell membrane</location>
        <topology evidence="1">Multi-pass membrane protein</topology>
    </subcellularLocation>
</comment>
<keyword evidence="2" id="KW-1003">Cell membrane</keyword>
<feature type="transmembrane region" description="Helical" evidence="7">
    <location>
        <begin position="111"/>
        <end position="143"/>
    </location>
</feature>
<organism evidence="9 10">
    <name type="scientific">Amycolatopsis marina</name>
    <dbReference type="NCBI Taxonomy" id="490629"/>
    <lineage>
        <taxon>Bacteria</taxon>
        <taxon>Bacillati</taxon>
        <taxon>Actinomycetota</taxon>
        <taxon>Actinomycetes</taxon>
        <taxon>Pseudonocardiales</taxon>
        <taxon>Pseudonocardiaceae</taxon>
        <taxon>Amycolatopsis</taxon>
    </lineage>
</organism>
<feature type="transmembrane region" description="Helical" evidence="7">
    <location>
        <begin position="290"/>
        <end position="310"/>
    </location>
</feature>
<sequence>MLVLAGQTLRSRTSAFFGSFVALVLGSAMLMGAVSVITSAGSIELTGTDREALDAVSSILGFVAGLAAFLSIFIVASTFAFAVATRARELALLRMVGATPRQVRRLVRTEALLVGFLGALVGCLLGLLLGAGLAGLLVLAGVAPEGFELQLSGPTIYVALPVAFVTGLLVTWFGAGSAARRASKIRPLAALREADVDTRVMTGRRWFMGLLFLGVGLAGIVILPSLDGDVQIPIAVFLAEPFVIAAVLLSPLFVGRLCSLFTSKASAIGMLARANLRTGVRRASSTSAPVVLAIGICGSLLGVSLVMSAATETSIRELYTSDFVITGNVDDAESTARQAPGADGVTTIGEARVRTVAAGGAWDQPVEATVVDPESMQTALRLTGISGSPDRLHGAAVMIGRSLAGSMGWELGGEYSMRIPGGGSEQVRVVATYQDNALIQSLLVPRNFLPAETATVHVSASGETTQAREHVAERLPGSTVTATEDWVEPLIKDQSGGMRAGSWLLAGFALIYTLLAIANTTAIAFRSRRHEFTSLRLVGASSGQLREMVRGESLALGLAGAVLGGGIAFGTSLAAWFALRTSVPGTPLVLPVLEVLVLVVCCLGMLTAVSIAAVRRI</sequence>
<keyword evidence="5 7" id="KW-0472">Membrane</keyword>
<accession>A0A1I0XV27</accession>
<dbReference type="STRING" id="490629.SAMN05216266_10433"/>
<keyword evidence="3 7" id="KW-0812">Transmembrane</keyword>
<feature type="transmembrane region" description="Helical" evidence="7">
    <location>
        <begin position="232"/>
        <end position="254"/>
    </location>
</feature>
<dbReference type="InterPro" id="IPR003838">
    <property type="entry name" value="ABC3_permease_C"/>
</dbReference>
<dbReference type="PANTHER" id="PTHR30572:SF4">
    <property type="entry name" value="ABC TRANSPORTER PERMEASE YTRF"/>
    <property type="match status" value="1"/>
</dbReference>
<evidence type="ECO:0000256" key="3">
    <source>
        <dbReference type="ARBA" id="ARBA00022692"/>
    </source>
</evidence>
<dbReference type="InterPro" id="IPR050250">
    <property type="entry name" value="Macrolide_Exporter_MacB"/>
</dbReference>
<dbReference type="GO" id="GO:0022857">
    <property type="term" value="F:transmembrane transporter activity"/>
    <property type="evidence" value="ECO:0007669"/>
    <property type="project" value="TreeGrafter"/>
</dbReference>
<evidence type="ECO:0000256" key="6">
    <source>
        <dbReference type="ARBA" id="ARBA00038076"/>
    </source>
</evidence>
<evidence type="ECO:0000256" key="5">
    <source>
        <dbReference type="ARBA" id="ARBA00023136"/>
    </source>
</evidence>
<feature type="domain" description="ABC3 transporter permease C-terminal" evidence="8">
    <location>
        <begin position="62"/>
        <end position="186"/>
    </location>
</feature>
<feature type="transmembrane region" description="Helical" evidence="7">
    <location>
        <begin position="503"/>
        <end position="525"/>
    </location>
</feature>
<keyword evidence="10" id="KW-1185">Reference proteome</keyword>
<dbReference type="Proteomes" id="UP000243799">
    <property type="component" value="Unassembled WGS sequence"/>
</dbReference>
<feature type="transmembrane region" description="Helical" evidence="7">
    <location>
        <begin position="591"/>
        <end position="614"/>
    </location>
</feature>
<gene>
    <name evidence="9" type="ORF">SAMN05216266_10433</name>
</gene>
<dbReference type="EMBL" id="FOKG01000004">
    <property type="protein sequence ID" value="SFB04851.1"/>
    <property type="molecule type" value="Genomic_DNA"/>
</dbReference>
<feature type="domain" description="ABC3 transporter permease C-terminal" evidence="8">
    <location>
        <begin position="504"/>
        <end position="616"/>
    </location>
</feature>
<protein>
    <submittedName>
        <fullName evidence="9">Putative ABC transport system permease protein</fullName>
    </submittedName>
</protein>
<evidence type="ECO:0000313" key="9">
    <source>
        <dbReference type="EMBL" id="SFB04851.1"/>
    </source>
</evidence>
<dbReference type="RefSeq" id="WP_177242520.1">
    <property type="nucleotide sequence ID" value="NZ_FOKG01000004.1"/>
</dbReference>
<dbReference type="Pfam" id="PF02687">
    <property type="entry name" value="FtsX"/>
    <property type="match status" value="2"/>
</dbReference>
<dbReference type="GO" id="GO:0005886">
    <property type="term" value="C:plasma membrane"/>
    <property type="evidence" value="ECO:0007669"/>
    <property type="project" value="UniProtKB-SubCell"/>
</dbReference>
<feature type="transmembrane region" description="Helical" evidence="7">
    <location>
        <begin position="20"/>
        <end position="43"/>
    </location>
</feature>
<evidence type="ECO:0000313" key="10">
    <source>
        <dbReference type="Proteomes" id="UP000243799"/>
    </source>
</evidence>
<feature type="transmembrane region" description="Helical" evidence="7">
    <location>
        <begin position="155"/>
        <end position="175"/>
    </location>
</feature>
<name>A0A1I0XV27_9PSEU</name>
<evidence type="ECO:0000259" key="8">
    <source>
        <dbReference type="Pfam" id="PF02687"/>
    </source>
</evidence>
<evidence type="ECO:0000256" key="7">
    <source>
        <dbReference type="SAM" id="Phobius"/>
    </source>
</evidence>
<evidence type="ECO:0000256" key="1">
    <source>
        <dbReference type="ARBA" id="ARBA00004651"/>
    </source>
</evidence>
<evidence type="ECO:0000256" key="2">
    <source>
        <dbReference type="ARBA" id="ARBA00022475"/>
    </source>
</evidence>
<reference evidence="10" key="1">
    <citation type="submission" date="2016-10" db="EMBL/GenBank/DDBJ databases">
        <authorList>
            <person name="Varghese N."/>
            <person name="Submissions S."/>
        </authorList>
    </citation>
    <scope>NUCLEOTIDE SEQUENCE [LARGE SCALE GENOMIC DNA]</scope>
    <source>
        <strain evidence="10">CGMCC 4.3568</strain>
    </source>
</reference>